<dbReference type="GO" id="GO:0000976">
    <property type="term" value="F:transcription cis-regulatory region binding"/>
    <property type="evidence" value="ECO:0007669"/>
    <property type="project" value="TreeGrafter"/>
</dbReference>
<dbReference type="PRINTS" id="PR00455">
    <property type="entry name" value="HTHTETR"/>
</dbReference>
<dbReference type="RefSeq" id="WP_150892995.1">
    <property type="nucleotide sequence ID" value="NZ_VYUY01000009.1"/>
</dbReference>
<evidence type="ECO:0000313" key="7">
    <source>
        <dbReference type="Proteomes" id="UP000326838"/>
    </source>
</evidence>
<keyword evidence="2 4" id="KW-0238">DNA-binding</keyword>
<dbReference type="Proteomes" id="UP000326838">
    <property type="component" value="Unassembled WGS sequence"/>
</dbReference>
<protein>
    <submittedName>
        <fullName evidence="6">Mycofactocin system transcriptional regulator</fullName>
    </submittedName>
</protein>
<gene>
    <name evidence="6" type="primary">mftR</name>
    <name evidence="6" type="ORF">F6B40_07985</name>
</gene>
<dbReference type="InterPro" id="IPR001647">
    <property type="entry name" value="HTH_TetR"/>
</dbReference>
<keyword evidence="3" id="KW-0804">Transcription</keyword>
<comment type="caution">
    <text evidence="6">The sequence shown here is derived from an EMBL/GenBank/DDBJ whole genome shotgun (WGS) entry which is preliminary data.</text>
</comment>
<dbReference type="InterPro" id="IPR041347">
    <property type="entry name" value="MftR_C"/>
</dbReference>
<feature type="domain" description="HTH tetR-type" evidence="5">
    <location>
        <begin position="18"/>
        <end position="78"/>
    </location>
</feature>
<proteinExistence type="predicted"/>
<dbReference type="PANTHER" id="PTHR30055">
    <property type="entry name" value="HTH-TYPE TRANSCRIPTIONAL REGULATOR RUTR"/>
    <property type="match status" value="1"/>
</dbReference>
<dbReference type="Gene3D" id="1.10.357.10">
    <property type="entry name" value="Tetracycline Repressor, domain 2"/>
    <property type="match status" value="1"/>
</dbReference>
<dbReference type="InterPro" id="IPR023851">
    <property type="entry name" value="Tscrpt_reg_TetR-type"/>
</dbReference>
<dbReference type="NCBIfam" id="TIGR03968">
    <property type="entry name" value="mycofact_TetR"/>
    <property type="match status" value="1"/>
</dbReference>
<evidence type="ECO:0000259" key="5">
    <source>
        <dbReference type="PROSITE" id="PS50977"/>
    </source>
</evidence>
<dbReference type="InterPro" id="IPR050109">
    <property type="entry name" value="HTH-type_TetR-like_transc_reg"/>
</dbReference>
<accession>A0A5N0THV5</accession>
<dbReference type="PANTHER" id="PTHR30055:SF238">
    <property type="entry name" value="MYCOFACTOCIN BIOSYNTHESIS TRANSCRIPTIONAL REGULATOR MFTR-RELATED"/>
    <property type="match status" value="1"/>
</dbReference>
<reference evidence="7" key="1">
    <citation type="submission" date="2019-09" db="EMBL/GenBank/DDBJ databases">
        <title>Mumia zhuanghuii sp. nov. isolated from the intestinal contents of plateau pika (Ochotona curzoniae) in the Qinghai-Tibet plateau of China.</title>
        <authorList>
            <person name="Tian Z."/>
        </authorList>
    </citation>
    <scope>NUCLEOTIDE SEQUENCE [LARGE SCALE GENOMIC DNA]</scope>
    <source>
        <strain evidence="7">L-033</strain>
    </source>
</reference>
<evidence type="ECO:0000313" key="6">
    <source>
        <dbReference type="EMBL" id="KAA9133687.1"/>
    </source>
</evidence>
<dbReference type="SUPFAM" id="SSF46689">
    <property type="entry name" value="Homeodomain-like"/>
    <property type="match status" value="1"/>
</dbReference>
<dbReference type="Gene3D" id="1.10.10.60">
    <property type="entry name" value="Homeodomain-like"/>
    <property type="match status" value="1"/>
</dbReference>
<feature type="DNA-binding region" description="H-T-H motif" evidence="4">
    <location>
        <begin position="41"/>
        <end position="60"/>
    </location>
</feature>
<evidence type="ECO:0000256" key="3">
    <source>
        <dbReference type="ARBA" id="ARBA00023163"/>
    </source>
</evidence>
<sequence length="213" mass="23289">MSVPTAPIAGRAPGRARATTHGHLSHVAIELFVERGFEETTMDDIAAVSGVGRRTLFRYYPSKNDLPWGDFDGMLGQMRARLAATPRELPLIVTLRSAILAFNTFPSAELVHHRERMRLLLTVPALLAHSTLRYAAWRRVVAEFVAGRTGQTPEDLEPRTTAWACLGVCLAAYEQWLTRDDLELVDCLSAAFDDLAAVLSGAAVPDPDPGPRG</sequence>
<dbReference type="Pfam" id="PF17754">
    <property type="entry name" value="TetR_C_14"/>
    <property type="match status" value="1"/>
</dbReference>
<evidence type="ECO:0000256" key="4">
    <source>
        <dbReference type="PROSITE-ProRule" id="PRU00335"/>
    </source>
</evidence>
<dbReference type="PROSITE" id="PS50977">
    <property type="entry name" value="HTH_TETR_2"/>
    <property type="match status" value="1"/>
</dbReference>
<keyword evidence="7" id="KW-1185">Reference proteome</keyword>
<evidence type="ECO:0000256" key="1">
    <source>
        <dbReference type="ARBA" id="ARBA00023015"/>
    </source>
</evidence>
<organism evidence="6 7">
    <name type="scientific">Microbacterium caowuchunii</name>
    <dbReference type="NCBI Taxonomy" id="2614638"/>
    <lineage>
        <taxon>Bacteria</taxon>
        <taxon>Bacillati</taxon>
        <taxon>Actinomycetota</taxon>
        <taxon>Actinomycetes</taxon>
        <taxon>Micrococcales</taxon>
        <taxon>Microbacteriaceae</taxon>
        <taxon>Microbacterium</taxon>
    </lineage>
</organism>
<evidence type="ECO:0000256" key="2">
    <source>
        <dbReference type="ARBA" id="ARBA00023125"/>
    </source>
</evidence>
<name>A0A5N0THV5_9MICO</name>
<dbReference type="Pfam" id="PF00440">
    <property type="entry name" value="TetR_N"/>
    <property type="match status" value="1"/>
</dbReference>
<keyword evidence="1" id="KW-0805">Transcription regulation</keyword>
<dbReference type="EMBL" id="VYUY01000009">
    <property type="protein sequence ID" value="KAA9133687.1"/>
    <property type="molecule type" value="Genomic_DNA"/>
</dbReference>
<dbReference type="InterPro" id="IPR009057">
    <property type="entry name" value="Homeodomain-like_sf"/>
</dbReference>
<dbReference type="GO" id="GO:0003700">
    <property type="term" value="F:DNA-binding transcription factor activity"/>
    <property type="evidence" value="ECO:0007669"/>
    <property type="project" value="TreeGrafter"/>
</dbReference>
<dbReference type="AlphaFoldDB" id="A0A5N0THV5"/>